<keyword evidence="3" id="KW-1185">Reference proteome</keyword>
<feature type="compositionally biased region" description="Acidic residues" evidence="1">
    <location>
        <begin position="679"/>
        <end position="692"/>
    </location>
</feature>
<gene>
    <name evidence="2" type="ORF">NLJ89_g11588</name>
</gene>
<name>A0A9W8JWH9_9AGAR</name>
<feature type="compositionally biased region" description="Acidic residues" evidence="1">
    <location>
        <begin position="640"/>
        <end position="650"/>
    </location>
</feature>
<dbReference type="Proteomes" id="UP001148786">
    <property type="component" value="Unassembled WGS sequence"/>
</dbReference>
<feature type="compositionally biased region" description="Low complexity" evidence="1">
    <location>
        <begin position="188"/>
        <end position="208"/>
    </location>
</feature>
<feature type="compositionally biased region" description="Low complexity" evidence="1">
    <location>
        <begin position="508"/>
        <end position="549"/>
    </location>
</feature>
<feature type="region of interest" description="Disordered" evidence="1">
    <location>
        <begin position="138"/>
        <end position="171"/>
    </location>
</feature>
<feature type="compositionally biased region" description="Basic and acidic residues" evidence="1">
    <location>
        <begin position="583"/>
        <end position="598"/>
    </location>
</feature>
<feature type="compositionally biased region" description="Low complexity" evidence="1">
    <location>
        <begin position="651"/>
        <end position="660"/>
    </location>
</feature>
<organism evidence="2 3">
    <name type="scientific">Agrocybe chaxingu</name>
    <dbReference type="NCBI Taxonomy" id="84603"/>
    <lineage>
        <taxon>Eukaryota</taxon>
        <taxon>Fungi</taxon>
        <taxon>Dikarya</taxon>
        <taxon>Basidiomycota</taxon>
        <taxon>Agaricomycotina</taxon>
        <taxon>Agaricomycetes</taxon>
        <taxon>Agaricomycetidae</taxon>
        <taxon>Agaricales</taxon>
        <taxon>Agaricineae</taxon>
        <taxon>Strophariaceae</taxon>
        <taxon>Agrocybe</taxon>
    </lineage>
</organism>
<feature type="compositionally biased region" description="Polar residues" evidence="1">
    <location>
        <begin position="550"/>
        <end position="568"/>
    </location>
</feature>
<evidence type="ECO:0000256" key="1">
    <source>
        <dbReference type="SAM" id="MobiDB-lite"/>
    </source>
</evidence>
<accession>A0A9W8JWH9</accession>
<reference evidence="2" key="1">
    <citation type="submission" date="2022-07" db="EMBL/GenBank/DDBJ databases">
        <title>Genome Sequence of Agrocybe chaxingu.</title>
        <authorList>
            <person name="Buettner E."/>
        </authorList>
    </citation>
    <scope>NUCLEOTIDE SEQUENCE</scope>
    <source>
        <strain evidence="2">MP-N11</strain>
    </source>
</reference>
<feature type="compositionally biased region" description="Polar residues" evidence="1">
    <location>
        <begin position="151"/>
        <end position="162"/>
    </location>
</feature>
<feature type="compositionally biased region" description="Low complexity" evidence="1">
    <location>
        <begin position="361"/>
        <end position="377"/>
    </location>
</feature>
<dbReference type="EMBL" id="JANKHO010002794">
    <property type="protein sequence ID" value="KAJ3488718.1"/>
    <property type="molecule type" value="Genomic_DNA"/>
</dbReference>
<feature type="region of interest" description="Disordered" evidence="1">
    <location>
        <begin position="188"/>
        <end position="226"/>
    </location>
</feature>
<feature type="compositionally biased region" description="Basic residues" evidence="1">
    <location>
        <begin position="608"/>
        <end position="619"/>
    </location>
</feature>
<protein>
    <submittedName>
        <fullName evidence="2">Uncharacterized protein</fullName>
    </submittedName>
</protein>
<feature type="region of interest" description="Disordered" evidence="1">
    <location>
        <begin position="352"/>
        <end position="377"/>
    </location>
</feature>
<feature type="compositionally biased region" description="Pro residues" evidence="1">
    <location>
        <begin position="209"/>
        <end position="221"/>
    </location>
</feature>
<evidence type="ECO:0000313" key="2">
    <source>
        <dbReference type="EMBL" id="KAJ3488718.1"/>
    </source>
</evidence>
<dbReference type="OrthoDB" id="3224257at2759"/>
<comment type="caution">
    <text evidence="2">The sequence shown here is derived from an EMBL/GenBank/DDBJ whole genome shotgun (WGS) entry which is preliminary data.</text>
</comment>
<evidence type="ECO:0000313" key="3">
    <source>
        <dbReference type="Proteomes" id="UP001148786"/>
    </source>
</evidence>
<proteinExistence type="predicted"/>
<sequence>MLLKLIPAHSEPTIHFSFSFADLPSNLSAPVSWTAQLTHLMLEDLEVPTTMHSLDRSVGISCLLEEVAFDIESGQIRCRFVDGVVEEWGFFSFGGKAGEADGHGEREGRKLFAALEGIVRNVKESTLEDERIIREREENEREKQKAVGLQRSRSLTGKTSNGKGPRHKKQRSLFMQLVSSIGSMVNLASPSAASHPSLPSHRSSAISPPSYPAQTSPPPHVPGTSPRARALRRAARSALVDTYRRFVLSELLRRVQFFKYDQATGKVGGDRGGGFCVWILHSMRRRAGERLDQLLDEARAIADQKEREMGSSTMTSVIDVAFYNPAAATDADAIAKEESATTAVPLSFSDRARSDVAEPETLSTSSHSRSSTYTSESLTTTLCDAGSQMKDHDRPNPPMRTTLSSHLTGASLHEYNQLLDLHERLWQLAVFAISQARVSCEETRSRLEVLAVRSKRRAWSVGALKHNSSKLSAGAYGLAVPFRSSPLSRYSWTAEDLEKERQRSKSGLSRTSVRSALSASSPSEVFPVYRPGVPPVRIGGVPSPSSDSPAANNQEEGSSNVMGASTSEEAGDNRKDEEEDDDPRPLIEREFELYEEFRGPSPIDTRGGARRRRRNHRRRGADAPGDNLDANSGLLFPVSEEAEAEGETSEDSSSSSNRSAIRGRKTQRTQRTFMGCDEIPLEGEGDADEDDSEQRTLVGDDDDGLEDPRELDLELGFGFDFDGDSDFHGLDGDVDGGRET</sequence>
<dbReference type="AlphaFoldDB" id="A0A9W8JWH9"/>
<feature type="region of interest" description="Disordered" evidence="1">
    <location>
        <begin position="499"/>
        <end position="710"/>
    </location>
</feature>